<dbReference type="PANTHER" id="PTHR12398">
    <property type="entry name" value="PROTEIN PHOSPHATASE INHIBITOR"/>
    <property type="match status" value="1"/>
</dbReference>
<feature type="region of interest" description="Disordered" evidence="1">
    <location>
        <begin position="1"/>
        <end position="53"/>
    </location>
</feature>
<organism evidence="2 3">
    <name type="scientific">Coprinellus micaceus</name>
    <name type="common">Glistening ink-cap mushroom</name>
    <name type="synonym">Coprinus micaceus</name>
    <dbReference type="NCBI Taxonomy" id="71717"/>
    <lineage>
        <taxon>Eukaryota</taxon>
        <taxon>Fungi</taxon>
        <taxon>Dikarya</taxon>
        <taxon>Basidiomycota</taxon>
        <taxon>Agaricomycotina</taxon>
        <taxon>Agaricomycetes</taxon>
        <taxon>Agaricomycetidae</taxon>
        <taxon>Agaricales</taxon>
        <taxon>Agaricineae</taxon>
        <taxon>Psathyrellaceae</taxon>
        <taxon>Coprinellus</taxon>
    </lineage>
</organism>
<reference evidence="2 3" key="1">
    <citation type="journal article" date="2019" name="Nat. Ecol. Evol.">
        <title>Megaphylogeny resolves global patterns of mushroom evolution.</title>
        <authorList>
            <person name="Varga T."/>
            <person name="Krizsan K."/>
            <person name="Foldi C."/>
            <person name="Dima B."/>
            <person name="Sanchez-Garcia M."/>
            <person name="Sanchez-Ramirez S."/>
            <person name="Szollosi G.J."/>
            <person name="Szarkandi J.G."/>
            <person name="Papp V."/>
            <person name="Albert L."/>
            <person name="Andreopoulos W."/>
            <person name="Angelini C."/>
            <person name="Antonin V."/>
            <person name="Barry K.W."/>
            <person name="Bougher N.L."/>
            <person name="Buchanan P."/>
            <person name="Buyck B."/>
            <person name="Bense V."/>
            <person name="Catcheside P."/>
            <person name="Chovatia M."/>
            <person name="Cooper J."/>
            <person name="Damon W."/>
            <person name="Desjardin D."/>
            <person name="Finy P."/>
            <person name="Geml J."/>
            <person name="Haridas S."/>
            <person name="Hughes K."/>
            <person name="Justo A."/>
            <person name="Karasinski D."/>
            <person name="Kautmanova I."/>
            <person name="Kiss B."/>
            <person name="Kocsube S."/>
            <person name="Kotiranta H."/>
            <person name="LaButti K.M."/>
            <person name="Lechner B.E."/>
            <person name="Liimatainen K."/>
            <person name="Lipzen A."/>
            <person name="Lukacs Z."/>
            <person name="Mihaltcheva S."/>
            <person name="Morgado L.N."/>
            <person name="Niskanen T."/>
            <person name="Noordeloos M.E."/>
            <person name="Ohm R.A."/>
            <person name="Ortiz-Santana B."/>
            <person name="Ovrebo C."/>
            <person name="Racz N."/>
            <person name="Riley R."/>
            <person name="Savchenko A."/>
            <person name="Shiryaev A."/>
            <person name="Soop K."/>
            <person name="Spirin V."/>
            <person name="Szebenyi C."/>
            <person name="Tomsovsky M."/>
            <person name="Tulloss R.E."/>
            <person name="Uehling J."/>
            <person name="Grigoriev I.V."/>
            <person name="Vagvolgyi C."/>
            <person name="Papp T."/>
            <person name="Martin F.M."/>
            <person name="Miettinen O."/>
            <person name="Hibbett D.S."/>
            <person name="Nagy L.G."/>
        </authorList>
    </citation>
    <scope>NUCLEOTIDE SEQUENCE [LARGE SCALE GENOMIC DNA]</scope>
    <source>
        <strain evidence="2 3">FP101781</strain>
    </source>
</reference>
<comment type="caution">
    <text evidence="2">The sequence shown here is derived from an EMBL/GenBank/DDBJ whole genome shotgun (WGS) entry which is preliminary data.</text>
</comment>
<dbReference type="OrthoDB" id="551302at2759"/>
<name>A0A4Y7T799_COPMI</name>
<dbReference type="EMBL" id="QPFP01000024">
    <property type="protein sequence ID" value="TEB30056.1"/>
    <property type="molecule type" value="Genomic_DNA"/>
</dbReference>
<evidence type="ECO:0000256" key="1">
    <source>
        <dbReference type="SAM" id="MobiDB-lite"/>
    </source>
</evidence>
<sequence>MSVIGGGRPAHVPHLPPGRSSSSSLPRPKGILKNARDSSHPQTGQQHNLQWDEENLALTEINKDSLMKITEPKTPYVRYNALTDEIEGDIPDLSLSAGFNSQHFGEEHTSPEATHATLADDPASPSSRRTSISASPGRPRAGSGTSSRSTSFNLPNEARKDIRLEDTLGAEEVEVDEEEMDEETAAKHAAFVRARKGHYSNEAEAMKRAAQLMEEEDDVSGSNAPSDVNDDDSMFGDEEDGEEKRTIPPVPPLPTHINGKNAGPSSSNQ</sequence>
<dbReference type="Pfam" id="PF04979">
    <property type="entry name" value="IPP-2"/>
    <property type="match status" value="1"/>
</dbReference>
<proteinExistence type="predicted"/>
<feature type="region of interest" description="Disordered" evidence="1">
    <location>
        <begin position="93"/>
        <end position="186"/>
    </location>
</feature>
<accession>A0A4Y7T799</accession>
<evidence type="ECO:0000313" key="2">
    <source>
        <dbReference type="EMBL" id="TEB30056.1"/>
    </source>
</evidence>
<dbReference type="GO" id="GO:0004864">
    <property type="term" value="F:protein phosphatase inhibitor activity"/>
    <property type="evidence" value="ECO:0007669"/>
    <property type="project" value="InterPro"/>
</dbReference>
<feature type="compositionally biased region" description="Acidic residues" evidence="1">
    <location>
        <begin position="228"/>
        <end position="241"/>
    </location>
</feature>
<dbReference type="Proteomes" id="UP000298030">
    <property type="component" value="Unassembled WGS sequence"/>
</dbReference>
<dbReference type="GO" id="GO:0009966">
    <property type="term" value="P:regulation of signal transduction"/>
    <property type="evidence" value="ECO:0007669"/>
    <property type="project" value="InterPro"/>
</dbReference>
<evidence type="ECO:0008006" key="4">
    <source>
        <dbReference type="Google" id="ProtNLM"/>
    </source>
</evidence>
<feature type="compositionally biased region" description="Polar residues" evidence="1">
    <location>
        <begin position="40"/>
        <end position="49"/>
    </location>
</feature>
<feature type="compositionally biased region" description="Basic and acidic residues" evidence="1">
    <location>
        <begin position="157"/>
        <end position="166"/>
    </location>
</feature>
<feature type="region of interest" description="Disordered" evidence="1">
    <location>
        <begin position="205"/>
        <end position="269"/>
    </location>
</feature>
<evidence type="ECO:0000313" key="3">
    <source>
        <dbReference type="Proteomes" id="UP000298030"/>
    </source>
</evidence>
<protein>
    <recommendedName>
        <fullName evidence="4">Protein phosphatase inhibitor 2</fullName>
    </recommendedName>
</protein>
<dbReference type="STRING" id="71717.A0A4Y7T799"/>
<feature type="compositionally biased region" description="Low complexity" evidence="1">
    <location>
        <begin position="17"/>
        <end position="28"/>
    </location>
</feature>
<dbReference type="InterPro" id="IPR007062">
    <property type="entry name" value="PPI-2"/>
</dbReference>
<dbReference type="Gene3D" id="6.10.250.1050">
    <property type="match status" value="2"/>
</dbReference>
<dbReference type="PANTHER" id="PTHR12398:SF20">
    <property type="entry name" value="PROTEIN PHOSPHATASE 1 REGULATORY INHIBITOR SUBUNIT 2"/>
    <property type="match status" value="1"/>
</dbReference>
<keyword evidence="3" id="KW-1185">Reference proteome</keyword>
<feature type="compositionally biased region" description="Acidic residues" evidence="1">
    <location>
        <begin position="168"/>
        <end position="183"/>
    </location>
</feature>
<feature type="compositionally biased region" description="Low complexity" evidence="1">
    <location>
        <begin position="122"/>
        <end position="151"/>
    </location>
</feature>
<gene>
    <name evidence="2" type="ORF">FA13DRAFT_1792540</name>
</gene>
<dbReference type="AlphaFoldDB" id="A0A4Y7T799"/>